<evidence type="ECO:0000313" key="1">
    <source>
        <dbReference type="EMBL" id="KTD87911.1"/>
    </source>
</evidence>
<accession>A0A0W1B2Z0</accession>
<dbReference type="AlphaFoldDB" id="A0A0W1B2Z0"/>
<organism evidence="1 2">
    <name type="scientific">Paenibacillus etheri</name>
    <dbReference type="NCBI Taxonomy" id="1306852"/>
    <lineage>
        <taxon>Bacteria</taxon>
        <taxon>Bacillati</taxon>
        <taxon>Bacillota</taxon>
        <taxon>Bacilli</taxon>
        <taxon>Bacillales</taxon>
        <taxon>Paenibacillaceae</taxon>
        <taxon>Paenibacillus</taxon>
    </lineage>
</organism>
<keyword evidence="1" id="KW-0418">Kinase</keyword>
<dbReference type="Proteomes" id="UP000054709">
    <property type="component" value="Unassembled WGS sequence"/>
</dbReference>
<keyword evidence="2" id="KW-1185">Reference proteome</keyword>
<protein>
    <submittedName>
        <fullName evidence="1">Phosphatidylinositol kinase</fullName>
    </submittedName>
</protein>
<dbReference type="EMBL" id="LCZJ02000016">
    <property type="protein sequence ID" value="KTD87911.1"/>
    <property type="molecule type" value="Genomic_DNA"/>
</dbReference>
<evidence type="ECO:0000313" key="2">
    <source>
        <dbReference type="Proteomes" id="UP000054709"/>
    </source>
</evidence>
<dbReference type="GO" id="GO:0016301">
    <property type="term" value="F:kinase activity"/>
    <property type="evidence" value="ECO:0007669"/>
    <property type="project" value="UniProtKB-KW"/>
</dbReference>
<proteinExistence type="predicted"/>
<name>A0A0W1B2Z0_9BACL</name>
<sequence length="100" mass="11701">MDTNTNLHQQVSWNCMNKYVGITTTDGQSFDGFIAHVDQNYVTLAVPSNEMVERLNGMPTHESAYRQFGFRPGFFPRRRFFPRRIPFFGISDIFLLPFFI</sequence>
<keyword evidence="1" id="KW-0808">Transferase</keyword>
<dbReference type="OrthoDB" id="2943863at2"/>
<gene>
    <name evidence="1" type="ORF">UQ64_07300</name>
</gene>
<comment type="caution">
    <text evidence="1">The sequence shown here is derived from an EMBL/GenBank/DDBJ whole genome shotgun (WGS) entry which is preliminary data.</text>
</comment>
<dbReference type="RefSeq" id="WP_060622226.1">
    <property type="nucleotide sequence ID" value="NZ_LCZJ02000016.1"/>
</dbReference>
<reference evidence="1 2" key="1">
    <citation type="journal article" date="2015" name="Int. Biodeterior. Biodegradation">
        <title>Physiological and genetic screening methods for the isolation of methyl tert-butyl ether-degrading bacteria for bioremediation purposes.</title>
        <authorList>
            <person name="Guisado I.M."/>
            <person name="Purswani J."/>
            <person name="Gonzalez Lopez J."/>
            <person name="Pozo C."/>
        </authorList>
    </citation>
    <scope>NUCLEOTIDE SEQUENCE [LARGE SCALE GENOMIC DNA]</scope>
    <source>
        <strain evidence="1 2">SH7</strain>
    </source>
</reference>